<evidence type="ECO:0000259" key="5">
    <source>
        <dbReference type="PROSITE" id="PS50893"/>
    </source>
</evidence>
<organism evidence="6 7">
    <name type="scientific">Bifidobacterium primatium</name>
    <dbReference type="NCBI Taxonomy" id="2045438"/>
    <lineage>
        <taxon>Bacteria</taxon>
        <taxon>Bacillati</taxon>
        <taxon>Actinomycetota</taxon>
        <taxon>Actinomycetes</taxon>
        <taxon>Bifidobacteriales</taxon>
        <taxon>Bifidobacteriaceae</taxon>
        <taxon>Bifidobacterium</taxon>
    </lineage>
</organism>
<keyword evidence="3" id="KW-0547">Nucleotide-binding</keyword>
<sequence length="255" mass="28604">MADSNNDEILLSVQHLKKAYGDHEVLKDISFDVPRGKVFVLLGPSGSGKSTLIRCLNGLETIQGGTISFKGKPIDGSEKTWRKLRTEIGMVFQSYDLFPNLTVAQNILLGPTKVQKRPKAEVEQQMDKLLADVQLSEYKNAYPRELSGGQKQRIAIVRALTMNPELMLFDEVTASLDPEMVREVLELMLGLAEHHMTMIVVTHEMEFARRVADTVLFLENGVILERQSGHDFFANPETDRAKAFLESMAPISDEE</sequence>
<evidence type="ECO:0000256" key="1">
    <source>
        <dbReference type="ARBA" id="ARBA00005417"/>
    </source>
</evidence>
<evidence type="ECO:0000256" key="2">
    <source>
        <dbReference type="ARBA" id="ARBA00022448"/>
    </source>
</evidence>
<dbReference type="OrthoDB" id="9802264at2"/>
<dbReference type="AlphaFoldDB" id="A0A2M9H8K0"/>
<keyword evidence="2" id="KW-0813">Transport</keyword>
<feature type="domain" description="ABC transporter" evidence="5">
    <location>
        <begin position="11"/>
        <end position="245"/>
    </location>
</feature>
<dbReference type="InterPro" id="IPR030679">
    <property type="entry name" value="ABC_ATPase_HisP-typ"/>
</dbReference>
<comment type="caution">
    <text evidence="6">The sequence shown here is derived from an EMBL/GenBank/DDBJ whole genome shotgun (WGS) entry which is preliminary data.</text>
</comment>
<keyword evidence="4 6" id="KW-0067">ATP-binding</keyword>
<dbReference type="GO" id="GO:0015424">
    <property type="term" value="F:ABC-type amino acid transporter activity"/>
    <property type="evidence" value="ECO:0007669"/>
    <property type="project" value="InterPro"/>
</dbReference>
<dbReference type="PROSITE" id="PS00211">
    <property type="entry name" value="ABC_TRANSPORTER_1"/>
    <property type="match status" value="1"/>
</dbReference>
<dbReference type="PROSITE" id="PS50893">
    <property type="entry name" value="ABC_TRANSPORTER_2"/>
    <property type="match status" value="1"/>
</dbReference>
<dbReference type="EMBL" id="PEBI01000003">
    <property type="protein sequence ID" value="PJM73117.1"/>
    <property type="molecule type" value="Genomic_DNA"/>
</dbReference>
<dbReference type="CDD" id="cd03262">
    <property type="entry name" value="ABC_HisP_GlnQ"/>
    <property type="match status" value="1"/>
</dbReference>
<dbReference type="InterPro" id="IPR027417">
    <property type="entry name" value="P-loop_NTPase"/>
</dbReference>
<dbReference type="GO" id="GO:0005524">
    <property type="term" value="F:ATP binding"/>
    <property type="evidence" value="ECO:0007669"/>
    <property type="project" value="UniProtKB-KW"/>
</dbReference>
<dbReference type="GO" id="GO:0016887">
    <property type="term" value="F:ATP hydrolysis activity"/>
    <property type="evidence" value="ECO:0007669"/>
    <property type="project" value="InterPro"/>
</dbReference>
<accession>A0A2M9H8K0</accession>
<dbReference type="InterPro" id="IPR050086">
    <property type="entry name" value="MetN_ABC_transporter-like"/>
</dbReference>
<evidence type="ECO:0000313" key="6">
    <source>
        <dbReference type="EMBL" id="PJM73117.1"/>
    </source>
</evidence>
<evidence type="ECO:0000313" key="7">
    <source>
        <dbReference type="Proteomes" id="UP000229095"/>
    </source>
</evidence>
<name>A0A2M9H8K0_9BIFI</name>
<dbReference type="PIRSF" id="PIRSF039085">
    <property type="entry name" value="ABC_ATPase_HisP"/>
    <property type="match status" value="1"/>
</dbReference>
<proteinExistence type="inferred from homology"/>
<dbReference type="RefSeq" id="WP_100511219.1">
    <property type="nucleotide sequence ID" value="NZ_PEBI01000003.1"/>
</dbReference>
<dbReference type="SMART" id="SM00382">
    <property type="entry name" value="AAA"/>
    <property type="match status" value="1"/>
</dbReference>
<gene>
    <name evidence="6" type="ORF">CS006_07750</name>
</gene>
<dbReference type="SUPFAM" id="SSF52540">
    <property type="entry name" value="P-loop containing nucleoside triphosphate hydrolases"/>
    <property type="match status" value="1"/>
</dbReference>
<evidence type="ECO:0000256" key="4">
    <source>
        <dbReference type="ARBA" id="ARBA00022840"/>
    </source>
</evidence>
<dbReference type="InterPro" id="IPR017871">
    <property type="entry name" value="ABC_transporter-like_CS"/>
</dbReference>
<dbReference type="PANTHER" id="PTHR43166:SF4">
    <property type="entry name" value="PHOSPHONATES IMPORT ATP-BINDING PROTEIN PHNC"/>
    <property type="match status" value="1"/>
</dbReference>
<keyword evidence="7" id="KW-1185">Reference proteome</keyword>
<dbReference type="InterPro" id="IPR003439">
    <property type="entry name" value="ABC_transporter-like_ATP-bd"/>
</dbReference>
<protein>
    <submittedName>
        <fullName evidence="6">Glutamine ABC transporter ATP-binding protein</fullName>
    </submittedName>
</protein>
<comment type="similarity">
    <text evidence="1">Belongs to the ABC transporter superfamily.</text>
</comment>
<dbReference type="Proteomes" id="UP000229095">
    <property type="component" value="Unassembled WGS sequence"/>
</dbReference>
<evidence type="ECO:0000256" key="3">
    <source>
        <dbReference type="ARBA" id="ARBA00022741"/>
    </source>
</evidence>
<dbReference type="Gene3D" id="3.40.50.300">
    <property type="entry name" value="P-loop containing nucleotide triphosphate hydrolases"/>
    <property type="match status" value="1"/>
</dbReference>
<dbReference type="InterPro" id="IPR003593">
    <property type="entry name" value="AAA+_ATPase"/>
</dbReference>
<dbReference type="PANTHER" id="PTHR43166">
    <property type="entry name" value="AMINO ACID IMPORT ATP-BINDING PROTEIN"/>
    <property type="match status" value="1"/>
</dbReference>
<reference evidence="6 7" key="1">
    <citation type="submission" date="2017-10" db="EMBL/GenBank/DDBJ databases">
        <title>Draft genome sequences of strains TRE 1, TRE 9, TRE H and TRI 7, isolated from tamarins, belonging to four potential novel Bifidobacterium species.</title>
        <authorList>
            <person name="Mattarelli P."/>
            <person name="Modesto M."/>
            <person name="Puglisi E."/>
            <person name="Morelli L."/>
            <person name="Spezio C."/>
            <person name="Bonetti A."/>
            <person name="Sandri C."/>
        </authorList>
    </citation>
    <scope>NUCLEOTIDE SEQUENCE [LARGE SCALE GENOMIC DNA]</scope>
    <source>
        <strain evidence="7">TRE1</strain>
    </source>
</reference>
<dbReference type="Pfam" id="PF00005">
    <property type="entry name" value="ABC_tran"/>
    <property type="match status" value="1"/>
</dbReference>